<accession>A0AAW5U0A8</accession>
<keyword evidence="1" id="KW-0732">Signal</keyword>
<organism evidence="2 3">
    <name type="scientific">Segatella copri</name>
    <dbReference type="NCBI Taxonomy" id="165179"/>
    <lineage>
        <taxon>Bacteria</taxon>
        <taxon>Pseudomonadati</taxon>
        <taxon>Bacteroidota</taxon>
        <taxon>Bacteroidia</taxon>
        <taxon>Bacteroidales</taxon>
        <taxon>Prevotellaceae</taxon>
        <taxon>Segatella</taxon>
    </lineage>
</organism>
<dbReference type="AlphaFoldDB" id="A0AAW5U0A8"/>
<reference evidence="2" key="1">
    <citation type="submission" date="2022-11" db="EMBL/GenBank/DDBJ databases">
        <title>Genomic repertoires linked with pathogenic potency of arthritogenic Prevotella copri isolated from the gut of rheumatoid arthritis patients.</title>
        <authorList>
            <person name="Nii T."/>
            <person name="Maeda Y."/>
            <person name="Motooka D."/>
            <person name="Naito M."/>
            <person name="Matsumoto Y."/>
            <person name="Ogawa T."/>
            <person name="Oguro-Igashira E."/>
            <person name="Kishikawa T."/>
            <person name="Yamashita M."/>
            <person name="Koizumi S."/>
            <person name="Kurakawa T."/>
            <person name="Okumura R."/>
            <person name="Kayama H."/>
            <person name="Murakami M."/>
            <person name="Sakaguchi T."/>
            <person name="Das B."/>
            <person name="Nakamura S."/>
            <person name="Okada Y."/>
            <person name="Kumanogoh A."/>
            <person name="Takeda K."/>
        </authorList>
    </citation>
    <scope>NUCLEOTIDE SEQUENCE</scope>
    <source>
        <strain evidence="2">N016-13</strain>
    </source>
</reference>
<evidence type="ECO:0000313" key="3">
    <source>
        <dbReference type="Proteomes" id="UP001209074"/>
    </source>
</evidence>
<dbReference type="PROSITE" id="PS51257">
    <property type="entry name" value="PROKAR_LIPOPROTEIN"/>
    <property type="match status" value="1"/>
</dbReference>
<proteinExistence type="predicted"/>
<feature type="signal peptide" evidence="1">
    <location>
        <begin position="1"/>
        <end position="22"/>
    </location>
</feature>
<dbReference type="RefSeq" id="WP_264959377.1">
    <property type="nucleotide sequence ID" value="NZ_JAPDUQ010000001.1"/>
</dbReference>
<gene>
    <name evidence="2" type="ORF">ONT05_13225</name>
</gene>
<evidence type="ECO:0000313" key="2">
    <source>
        <dbReference type="EMBL" id="MCW4094488.1"/>
    </source>
</evidence>
<evidence type="ECO:0000256" key="1">
    <source>
        <dbReference type="SAM" id="SignalP"/>
    </source>
</evidence>
<feature type="chain" id="PRO_5043801065" evidence="1">
    <location>
        <begin position="23"/>
        <end position="278"/>
    </location>
</feature>
<comment type="caution">
    <text evidence="2">The sequence shown here is derived from an EMBL/GenBank/DDBJ whole genome shotgun (WGS) entry which is preliminary data.</text>
</comment>
<sequence length="278" mass="30178">MKKYIYGLFFALISVAMFTACSADEGTDEGNDGSARVTLYNYTAEQPYDADCDAYIRVVANSATTEAYALAEKVSEKEANIAKMGESGYADYVINNGKKLENIKGASVQEVVFQKLPAGENAVTVVAVGKGGKFASSVIFNSITWSDVIKGTYTFSVANIQQAYAANTETTLQVCDSDPNTYRFKNLFGAGKHLLLTAVGKGTDENGNYIMVKVPSQATGLTFASHGEISVRDVAEWQNDESLLDCKIYEDHNAALWVQYFVSAGNLGYGYDEFTPEN</sequence>
<name>A0AAW5U0A8_9BACT</name>
<dbReference type="Proteomes" id="UP001209074">
    <property type="component" value="Unassembled WGS sequence"/>
</dbReference>
<dbReference type="EMBL" id="JAPDUS010000030">
    <property type="protein sequence ID" value="MCW4094488.1"/>
    <property type="molecule type" value="Genomic_DNA"/>
</dbReference>
<protein>
    <submittedName>
        <fullName evidence="2">Uncharacterized protein</fullName>
    </submittedName>
</protein>